<dbReference type="Proteomes" id="UP001454036">
    <property type="component" value="Unassembled WGS sequence"/>
</dbReference>
<evidence type="ECO:0000313" key="1">
    <source>
        <dbReference type="EMBL" id="GAA0153078.1"/>
    </source>
</evidence>
<comment type="caution">
    <text evidence="1">The sequence shown here is derived from an EMBL/GenBank/DDBJ whole genome shotgun (WGS) entry which is preliminary data.</text>
</comment>
<accession>A0AAV3PS91</accession>
<keyword evidence="2" id="KW-1185">Reference proteome</keyword>
<dbReference type="EMBL" id="BAABME010002110">
    <property type="protein sequence ID" value="GAA0153078.1"/>
    <property type="molecule type" value="Genomic_DNA"/>
</dbReference>
<name>A0AAV3PS91_LITER</name>
<organism evidence="1 2">
    <name type="scientific">Lithospermum erythrorhizon</name>
    <name type="common">Purple gromwell</name>
    <name type="synonym">Lithospermum officinale var. erythrorhizon</name>
    <dbReference type="NCBI Taxonomy" id="34254"/>
    <lineage>
        <taxon>Eukaryota</taxon>
        <taxon>Viridiplantae</taxon>
        <taxon>Streptophyta</taxon>
        <taxon>Embryophyta</taxon>
        <taxon>Tracheophyta</taxon>
        <taxon>Spermatophyta</taxon>
        <taxon>Magnoliopsida</taxon>
        <taxon>eudicotyledons</taxon>
        <taxon>Gunneridae</taxon>
        <taxon>Pentapetalae</taxon>
        <taxon>asterids</taxon>
        <taxon>lamiids</taxon>
        <taxon>Boraginales</taxon>
        <taxon>Boraginaceae</taxon>
        <taxon>Boraginoideae</taxon>
        <taxon>Lithospermeae</taxon>
        <taxon>Lithospermum</taxon>
    </lineage>
</organism>
<proteinExistence type="predicted"/>
<reference evidence="1 2" key="1">
    <citation type="submission" date="2024-01" db="EMBL/GenBank/DDBJ databases">
        <title>The complete chloroplast genome sequence of Lithospermum erythrorhizon: insights into the phylogenetic relationship among Boraginaceae species and the maternal lineages of purple gromwells.</title>
        <authorList>
            <person name="Okada T."/>
            <person name="Watanabe K."/>
        </authorList>
    </citation>
    <scope>NUCLEOTIDE SEQUENCE [LARGE SCALE GENOMIC DNA]</scope>
</reference>
<gene>
    <name evidence="1" type="ORF">LIER_11400</name>
</gene>
<sequence length="86" mass="10119">MEQRNMKISVGYFQRKLPCRGHVHSCRAMFHHRRAHEYIPQAGHTKVSSLSSLITSCSLPDRLPSVEQVKAWYRNRRRGSIWKQIS</sequence>
<protein>
    <submittedName>
        <fullName evidence="1">Uncharacterized protein</fullName>
    </submittedName>
</protein>
<dbReference type="AlphaFoldDB" id="A0AAV3PS91"/>
<evidence type="ECO:0000313" key="2">
    <source>
        <dbReference type="Proteomes" id="UP001454036"/>
    </source>
</evidence>